<feature type="region of interest" description="Disordered" evidence="1">
    <location>
        <begin position="120"/>
        <end position="166"/>
    </location>
</feature>
<feature type="region of interest" description="Disordered" evidence="1">
    <location>
        <begin position="1"/>
        <end position="33"/>
    </location>
</feature>
<dbReference type="AlphaFoldDB" id="A0A1X7QXA9"/>
<dbReference type="EMBL" id="FXLY01000002">
    <property type="protein sequence ID" value="SMN17849.1"/>
    <property type="molecule type" value="Genomic_DNA"/>
</dbReference>
<evidence type="ECO:0000313" key="3">
    <source>
        <dbReference type="Proteomes" id="UP000196158"/>
    </source>
</evidence>
<proteinExistence type="predicted"/>
<keyword evidence="3" id="KW-1185">Reference proteome</keyword>
<accession>A0A1X7QXA9</accession>
<evidence type="ECO:0000256" key="1">
    <source>
        <dbReference type="SAM" id="MobiDB-lite"/>
    </source>
</evidence>
<feature type="compositionally biased region" description="Low complexity" evidence="1">
    <location>
        <begin position="22"/>
        <end position="33"/>
    </location>
</feature>
<feature type="compositionally biased region" description="Basic and acidic residues" evidence="1">
    <location>
        <begin position="153"/>
        <end position="164"/>
    </location>
</feature>
<gene>
    <name evidence="2" type="ORF">KASA_0Q02178G</name>
</gene>
<sequence>MNPGKRFRNSSSSITTTKPLQIKSGNTINSSTTTKNKLRVPFRNYSPEIEYKPNVKGERLQFFDKTNEPFKDISCNETEMISCTSTVENKMRYKVNGDKTEDTSKVGSIIKIIPTISSKKNKKQRDRSLKFEDFDQPPNSTSTPISNNSSKQNEVKKSIDDSEGKNQIINSTNYRYTLHQAPEPFKNWDVNSIKDSPLLMKPVEYQRSTLYQSYKPTQVVKICIDEQNDSHLSKDNQPQILNSNTEQNILSITDQSTDRSDSIIYMSSGGNATYNNSDE</sequence>
<dbReference type="Proteomes" id="UP000196158">
    <property type="component" value="Unassembled WGS sequence"/>
</dbReference>
<evidence type="ECO:0000313" key="2">
    <source>
        <dbReference type="EMBL" id="SMN17849.1"/>
    </source>
</evidence>
<feature type="compositionally biased region" description="Low complexity" evidence="1">
    <location>
        <begin position="137"/>
        <end position="150"/>
    </location>
</feature>
<reference evidence="2 3" key="1">
    <citation type="submission" date="2017-04" db="EMBL/GenBank/DDBJ databases">
        <authorList>
            <person name="Afonso C.L."/>
            <person name="Miller P.J."/>
            <person name="Scott M.A."/>
            <person name="Spackman E."/>
            <person name="Goraichik I."/>
            <person name="Dimitrov K.M."/>
            <person name="Suarez D.L."/>
            <person name="Swayne D.E."/>
        </authorList>
    </citation>
    <scope>NUCLEOTIDE SEQUENCE [LARGE SCALE GENOMIC DNA]</scope>
</reference>
<feature type="compositionally biased region" description="Polar residues" evidence="1">
    <location>
        <begin position="9"/>
        <end position="19"/>
    </location>
</feature>
<organism evidence="2 3">
    <name type="scientific">Maudiozyma saulgeensis</name>
    <dbReference type="NCBI Taxonomy" id="1789683"/>
    <lineage>
        <taxon>Eukaryota</taxon>
        <taxon>Fungi</taxon>
        <taxon>Dikarya</taxon>
        <taxon>Ascomycota</taxon>
        <taxon>Saccharomycotina</taxon>
        <taxon>Saccharomycetes</taxon>
        <taxon>Saccharomycetales</taxon>
        <taxon>Saccharomycetaceae</taxon>
        <taxon>Maudiozyma</taxon>
    </lineage>
</organism>
<name>A0A1X7QXA9_9SACH</name>
<dbReference type="OrthoDB" id="10457815at2759"/>
<protein>
    <submittedName>
        <fullName evidence="2">Uncharacterized protein</fullName>
    </submittedName>
</protein>